<dbReference type="STRING" id="1121939.L861_17080"/>
<keyword evidence="2 9" id="KW-0813">Transport</keyword>
<evidence type="ECO:0000256" key="7">
    <source>
        <dbReference type="ARBA" id="ARBA00023136"/>
    </source>
</evidence>
<dbReference type="RefSeq" id="WP_016417570.1">
    <property type="nucleotide sequence ID" value="NZ_AUAB01000011.1"/>
</dbReference>
<organism evidence="12 13">
    <name type="scientific">Litchfieldella anticariensis (strain DSM 16096 / CECT 5854 / CIP 108499 / LMG 22089 / FP35)</name>
    <name type="common">Halomonas anticariensis</name>
    <dbReference type="NCBI Taxonomy" id="1121939"/>
    <lineage>
        <taxon>Bacteria</taxon>
        <taxon>Pseudomonadati</taxon>
        <taxon>Pseudomonadota</taxon>
        <taxon>Gammaproteobacteria</taxon>
        <taxon>Oceanospirillales</taxon>
        <taxon>Halomonadaceae</taxon>
        <taxon>Litchfieldella</taxon>
    </lineage>
</organism>
<evidence type="ECO:0000259" key="11">
    <source>
        <dbReference type="Pfam" id="PF04290"/>
    </source>
</evidence>
<evidence type="ECO:0000256" key="6">
    <source>
        <dbReference type="ARBA" id="ARBA00022989"/>
    </source>
</evidence>
<feature type="domain" description="Tripartite ATP-independent periplasmic transporters DctQ component" evidence="11">
    <location>
        <begin position="29"/>
        <end position="155"/>
    </location>
</feature>
<reference evidence="12 13" key="1">
    <citation type="journal article" date="2013" name="Genome Announc.">
        <title>Draft genome sequence of the moderately halophilic gammaproteobacterium Halomonas anticariensis FP35.</title>
        <authorList>
            <person name="Tahrioui A."/>
            <person name="Quesada E."/>
            <person name="Llamas I."/>
        </authorList>
    </citation>
    <scope>NUCLEOTIDE SEQUENCE [LARGE SCALE GENOMIC DNA]</scope>
    <source>
        <strain evidence="13">DSM 16096 / CECT 5854 / LMG 22089 / FP35</strain>
    </source>
</reference>
<evidence type="ECO:0000256" key="4">
    <source>
        <dbReference type="ARBA" id="ARBA00022519"/>
    </source>
</evidence>
<evidence type="ECO:0000256" key="3">
    <source>
        <dbReference type="ARBA" id="ARBA00022475"/>
    </source>
</evidence>
<evidence type="ECO:0000256" key="5">
    <source>
        <dbReference type="ARBA" id="ARBA00022692"/>
    </source>
</evidence>
<evidence type="ECO:0000256" key="10">
    <source>
        <dbReference type="SAM" id="MobiDB-lite"/>
    </source>
</evidence>
<accession>S2LA46</accession>
<dbReference type="eggNOG" id="COG3090">
    <property type="taxonomic scope" value="Bacteria"/>
</dbReference>
<dbReference type="GO" id="GO:0022857">
    <property type="term" value="F:transmembrane transporter activity"/>
    <property type="evidence" value="ECO:0007669"/>
    <property type="project" value="UniProtKB-UniRule"/>
</dbReference>
<comment type="caution">
    <text evidence="12">The sequence shown here is derived from an EMBL/GenBank/DDBJ whole genome shotgun (WGS) entry which is preliminary data.</text>
</comment>
<evidence type="ECO:0000313" key="12">
    <source>
        <dbReference type="EMBL" id="EPC01586.1"/>
    </source>
</evidence>
<dbReference type="PANTHER" id="PTHR35011:SF2">
    <property type="entry name" value="2,3-DIKETO-L-GULONATE TRAP TRANSPORTER SMALL PERMEASE PROTEIN YIAM"/>
    <property type="match status" value="1"/>
</dbReference>
<gene>
    <name evidence="12" type="ORF">L861_17080</name>
</gene>
<dbReference type="InterPro" id="IPR007387">
    <property type="entry name" value="TRAP_DctQ"/>
</dbReference>
<keyword evidence="6 9" id="KW-1133">Transmembrane helix</keyword>
<dbReference type="InterPro" id="IPR055348">
    <property type="entry name" value="DctQ"/>
</dbReference>
<keyword evidence="5 9" id="KW-0812">Transmembrane</keyword>
<comment type="subunit">
    <text evidence="9">The complex comprises the extracytoplasmic solute receptor protein and the two transmembrane proteins.</text>
</comment>
<keyword evidence="3" id="KW-1003">Cell membrane</keyword>
<protein>
    <recommendedName>
        <fullName evidence="9">TRAP transporter small permease protein</fullName>
    </recommendedName>
</protein>
<dbReference type="PANTHER" id="PTHR35011">
    <property type="entry name" value="2,3-DIKETO-L-GULONATE TRAP TRANSPORTER SMALL PERMEASE PROTEIN YIAM"/>
    <property type="match status" value="1"/>
</dbReference>
<dbReference type="PATRIC" id="fig|1121939.11.peg.3050"/>
<dbReference type="GO" id="GO:0005886">
    <property type="term" value="C:plasma membrane"/>
    <property type="evidence" value="ECO:0007669"/>
    <property type="project" value="UniProtKB-SubCell"/>
</dbReference>
<evidence type="ECO:0000256" key="8">
    <source>
        <dbReference type="ARBA" id="ARBA00038436"/>
    </source>
</evidence>
<evidence type="ECO:0000313" key="13">
    <source>
        <dbReference type="Proteomes" id="UP000014463"/>
    </source>
</evidence>
<evidence type="ECO:0000256" key="1">
    <source>
        <dbReference type="ARBA" id="ARBA00004429"/>
    </source>
</evidence>
<keyword evidence="13" id="KW-1185">Reference proteome</keyword>
<name>S2LA46_LITA3</name>
<sequence length="205" mass="22269">MVELFLRVERFTSRVALIAAVLMLVVSVTMGFYQVLTRFVFDAPSTWSEVMARSTMIWCVFLGAAASFRGGYMMAVEVIYKLVPTRRLILLEGMIALCCIISLVVLIYFGTAMTWRVHSQILSGLGISISWAYAAIPVGASFSLLAVLARLLAQATGREPVGIADADTPSTHDQQPVAEPSIVTPSKPESPAVSDPAQVTRRARS</sequence>
<proteinExistence type="inferred from homology"/>
<dbReference type="GO" id="GO:0015740">
    <property type="term" value="P:C4-dicarboxylate transport"/>
    <property type="evidence" value="ECO:0007669"/>
    <property type="project" value="TreeGrafter"/>
</dbReference>
<feature type="transmembrane region" description="Helical" evidence="9">
    <location>
        <begin position="15"/>
        <end position="35"/>
    </location>
</feature>
<dbReference type="Pfam" id="PF04290">
    <property type="entry name" value="DctQ"/>
    <property type="match status" value="1"/>
</dbReference>
<comment type="similarity">
    <text evidence="8 9">Belongs to the TRAP transporter small permease family.</text>
</comment>
<feature type="region of interest" description="Disordered" evidence="10">
    <location>
        <begin position="163"/>
        <end position="205"/>
    </location>
</feature>
<feature type="transmembrane region" description="Helical" evidence="9">
    <location>
        <begin position="55"/>
        <end position="76"/>
    </location>
</feature>
<dbReference type="OrthoDB" id="2085311at2"/>
<evidence type="ECO:0000256" key="9">
    <source>
        <dbReference type="RuleBase" id="RU369079"/>
    </source>
</evidence>
<comment type="subcellular location">
    <subcellularLocation>
        <location evidence="1 9">Cell inner membrane</location>
        <topology evidence="1 9">Multi-pass membrane protein</topology>
    </subcellularLocation>
</comment>
<dbReference type="EMBL" id="ASTJ01000034">
    <property type="protein sequence ID" value="EPC01586.1"/>
    <property type="molecule type" value="Genomic_DNA"/>
</dbReference>
<feature type="transmembrane region" description="Helical" evidence="9">
    <location>
        <begin position="131"/>
        <end position="153"/>
    </location>
</feature>
<dbReference type="Proteomes" id="UP000014463">
    <property type="component" value="Unassembled WGS sequence"/>
</dbReference>
<keyword evidence="7 9" id="KW-0472">Membrane</keyword>
<feature type="transmembrane region" description="Helical" evidence="9">
    <location>
        <begin position="88"/>
        <end position="111"/>
    </location>
</feature>
<dbReference type="AlphaFoldDB" id="S2LA46"/>
<evidence type="ECO:0000256" key="2">
    <source>
        <dbReference type="ARBA" id="ARBA00022448"/>
    </source>
</evidence>
<keyword evidence="4 9" id="KW-0997">Cell inner membrane</keyword>
<comment type="function">
    <text evidence="9">Part of the tripartite ATP-independent periplasmic (TRAP) transport system.</text>
</comment>